<dbReference type="PROSITE" id="PS51128">
    <property type="entry name" value="ZF_DKSA_2"/>
    <property type="match status" value="1"/>
</dbReference>
<evidence type="ECO:0000313" key="6">
    <source>
        <dbReference type="EMBL" id="MFD2110475.1"/>
    </source>
</evidence>
<feature type="domain" description="Zinc finger DksA/TraR C4-type" evidence="5">
    <location>
        <begin position="35"/>
        <end position="69"/>
    </location>
</feature>
<dbReference type="SUPFAM" id="SSF57716">
    <property type="entry name" value="Glucocorticoid receptor-like (DNA-binding domain)"/>
    <property type="match status" value="1"/>
</dbReference>
<sequence>MEKFADVLDMAQAHTEREIELRVSAIQRHANSGFGRESCILCGEPIPESRRRHVPNAQRCASCQEALERDQTPIRRSAA</sequence>
<keyword evidence="3" id="KW-0862">Zinc</keyword>
<name>A0ABW4Y304_9GAMM</name>
<evidence type="ECO:0000259" key="5">
    <source>
        <dbReference type="Pfam" id="PF01258"/>
    </source>
</evidence>
<evidence type="ECO:0000256" key="2">
    <source>
        <dbReference type="ARBA" id="ARBA00022771"/>
    </source>
</evidence>
<keyword evidence="2" id="KW-0863">Zinc-finger</keyword>
<feature type="zinc finger region" description="dksA C4-type" evidence="4">
    <location>
        <begin position="39"/>
        <end position="63"/>
    </location>
</feature>
<reference evidence="7" key="1">
    <citation type="journal article" date="2019" name="Int. J. Syst. Evol. Microbiol.">
        <title>The Global Catalogue of Microorganisms (GCM) 10K type strain sequencing project: providing services to taxonomists for standard genome sequencing and annotation.</title>
        <authorList>
            <consortium name="The Broad Institute Genomics Platform"/>
            <consortium name="The Broad Institute Genome Sequencing Center for Infectious Disease"/>
            <person name="Wu L."/>
            <person name="Ma J."/>
        </authorList>
    </citation>
    <scope>NUCLEOTIDE SEQUENCE [LARGE SCALE GENOMIC DNA]</scope>
    <source>
        <strain evidence="7">KACC 12597</strain>
    </source>
</reference>
<organism evidence="6 7">
    <name type="scientific">Thiorhodococcus fuscus</name>
    <dbReference type="NCBI Taxonomy" id="527200"/>
    <lineage>
        <taxon>Bacteria</taxon>
        <taxon>Pseudomonadati</taxon>
        <taxon>Pseudomonadota</taxon>
        <taxon>Gammaproteobacteria</taxon>
        <taxon>Chromatiales</taxon>
        <taxon>Chromatiaceae</taxon>
        <taxon>Thiorhodococcus</taxon>
    </lineage>
</organism>
<evidence type="ECO:0000313" key="7">
    <source>
        <dbReference type="Proteomes" id="UP001597337"/>
    </source>
</evidence>
<dbReference type="Proteomes" id="UP001597337">
    <property type="component" value="Unassembled WGS sequence"/>
</dbReference>
<dbReference type="InterPro" id="IPR000962">
    <property type="entry name" value="Znf_DskA_TraR"/>
</dbReference>
<gene>
    <name evidence="6" type="ORF">ACFSJC_01315</name>
</gene>
<proteinExistence type="predicted"/>
<protein>
    <submittedName>
        <fullName evidence="6">TraR/DksA C4-type zinc finger protein</fullName>
    </submittedName>
</protein>
<keyword evidence="7" id="KW-1185">Reference proteome</keyword>
<dbReference type="PANTHER" id="PTHR38777">
    <property type="entry name" value="FELS-2 PROPHAGE PROTEIN"/>
    <property type="match status" value="1"/>
</dbReference>
<comment type="caution">
    <text evidence="6">The sequence shown here is derived from an EMBL/GenBank/DDBJ whole genome shotgun (WGS) entry which is preliminary data.</text>
</comment>
<evidence type="ECO:0000256" key="4">
    <source>
        <dbReference type="PROSITE-ProRule" id="PRU00510"/>
    </source>
</evidence>
<dbReference type="Gene3D" id="1.20.120.910">
    <property type="entry name" value="DksA, coiled-coil domain"/>
    <property type="match status" value="1"/>
</dbReference>
<evidence type="ECO:0000256" key="1">
    <source>
        <dbReference type="ARBA" id="ARBA00022723"/>
    </source>
</evidence>
<dbReference type="PANTHER" id="PTHR38777:SF1">
    <property type="entry name" value="DNAK SUPPRESSOR PROTEIN"/>
    <property type="match status" value="1"/>
</dbReference>
<keyword evidence="1" id="KW-0479">Metal-binding</keyword>
<dbReference type="RefSeq" id="WP_386022076.1">
    <property type="nucleotide sequence ID" value="NZ_JBHUHX010000003.1"/>
</dbReference>
<accession>A0ABW4Y304</accession>
<dbReference type="EMBL" id="JBHUHX010000003">
    <property type="protein sequence ID" value="MFD2110475.1"/>
    <property type="molecule type" value="Genomic_DNA"/>
</dbReference>
<evidence type="ECO:0000256" key="3">
    <source>
        <dbReference type="ARBA" id="ARBA00022833"/>
    </source>
</evidence>
<dbReference type="Pfam" id="PF01258">
    <property type="entry name" value="zf-dskA_traR"/>
    <property type="match status" value="1"/>
</dbReference>